<organism evidence="4 5">
    <name type="scientific">Nesidiocoris tenuis</name>
    <dbReference type="NCBI Taxonomy" id="355587"/>
    <lineage>
        <taxon>Eukaryota</taxon>
        <taxon>Metazoa</taxon>
        <taxon>Ecdysozoa</taxon>
        <taxon>Arthropoda</taxon>
        <taxon>Hexapoda</taxon>
        <taxon>Insecta</taxon>
        <taxon>Pterygota</taxon>
        <taxon>Neoptera</taxon>
        <taxon>Paraneoptera</taxon>
        <taxon>Hemiptera</taxon>
        <taxon>Heteroptera</taxon>
        <taxon>Panheteroptera</taxon>
        <taxon>Cimicomorpha</taxon>
        <taxon>Miridae</taxon>
        <taxon>Dicyphina</taxon>
        <taxon>Nesidiocoris</taxon>
    </lineage>
</organism>
<evidence type="ECO:0000256" key="1">
    <source>
        <dbReference type="ARBA" id="ARBA00007133"/>
    </source>
</evidence>
<dbReference type="Pfam" id="PF06320">
    <property type="entry name" value="GCN5L1"/>
    <property type="match status" value="1"/>
</dbReference>
<protein>
    <recommendedName>
        <fullName evidence="2">Biogenesis of lysosome-related organelles complex 1 subunit 1</fullName>
    </recommendedName>
</protein>
<comment type="similarity">
    <text evidence="1">Belongs to the BLOC1S1 family.</text>
</comment>
<evidence type="ECO:0000313" key="5">
    <source>
        <dbReference type="Proteomes" id="UP000479000"/>
    </source>
</evidence>
<feature type="region of interest" description="Disordered" evidence="3">
    <location>
        <begin position="1"/>
        <end position="26"/>
    </location>
</feature>
<gene>
    <name evidence="4" type="ORF">NTEN_LOCUS4343</name>
</gene>
<name>A0A6H5G5I4_9HEMI</name>
<dbReference type="GO" id="GO:0031083">
    <property type="term" value="C:BLOC-1 complex"/>
    <property type="evidence" value="ECO:0007669"/>
    <property type="project" value="InterPro"/>
</dbReference>
<keyword evidence="5" id="KW-1185">Reference proteome</keyword>
<sequence length="155" mass="17343">MLSSLVKEHHAKQLSKKEAQEGKRKEALTAASSLTQALVDHLNVGVAQAYLNQKRLDAEAKHLHQNAANFAKNTQQWLVLVEGFSNALKELGDVENWAQAIENDMKTITCALEYAYKGKLSTMNRRCRINTAQFVCHAIYGRVICQVATNPSFEK</sequence>
<dbReference type="InterPro" id="IPR009395">
    <property type="entry name" value="BLOC1S1"/>
</dbReference>
<dbReference type="Proteomes" id="UP000479000">
    <property type="component" value="Unassembled WGS sequence"/>
</dbReference>
<dbReference type="PANTHER" id="PTHR13073:SF0">
    <property type="entry name" value="BIOGENESIS OF LYSOSOME-RELATED ORGANELLES COMPLEX 1 SUBUNIT 1"/>
    <property type="match status" value="1"/>
</dbReference>
<accession>A0A6H5G5I4</accession>
<feature type="compositionally biased region" description="Basic and acidic residues" evidence="3">
    <location>
        <begin position="15"/>
        <end position="26"/>
    </location>
</feature>
<evidence type="ECO:0000256" key="3">
    <source>
        <dbReference type="SAM" id="MobiDB-lite"/>
    </source>
</evidence>
<evidence type="ECO:0000313" key="4">
    <source>
        <dbReference type="EMBL" id="CAA9998049.1"/>
    </source>
</evidence>
<dbReference type="GO" id="GO:0016197">
    <property type="term" value="P:endosomal transport"/>
    <property type="evidence" value="ECO:0007669"/>
    <property type="project" value="TreeGrafter"/>
</dbReference>
<evidence type="ECO:0000256" key="2">
    <source>
        <dbReference type="ARBA" id="ARBA00019577"/>
    </source>
</evidence>
<dbReference type="OrthoDB" id="20018at2759"/>
<dbReference type="EMBL" id="CADCXU010006482">
    <property type="protein sequence ID" value="CAA9998049.1"/>
    <property type="molecule type" value="Genomic_DNA"/>
</dbReference>
<dbReference type="PANTHER" id="PTHR13073">
    <property type="entry name" value="BLOC-1 COMPLEX SUBUNIT 1"/>
    <property type="match status" value="1"/>
</dbReference>
<reference evidence="4 5" key="1">
    <citation type="submission" date="2020-02" db="EMBL/GenBank/DDBJ databases">
        <authorList>
            <person name="Ferguson B K."/>
        </authorList>
    </citation>
    <scope>NUCLEOTIDE SEQUENCE [LARGE SCALE GENOMIC DNA]</scope>
</reference>
<dbReference type="AlphaFoldDB" id="A0A6H5G5I4"/>
<proteinExistence type="inferred from homology"/>